<protein>
    <submittedName>
        <fullName evidence="1">Uncharacterized protein</fullName>
    </submittedName>
</protein>
<organism evidence="1">
    <name type="scientific">marine sediment metagenome</name>
    <dbReference type="NCBI Taxonomy" id="412755"/>
    <lineage>
        <taxon>unclassified sequences</taxon>
        <taxon>metagenomes</taxon>
        <taxon>ecological metagenomes</taxon>
    </lineage>
</organism>
<proteinExistence type="predicted"/>
<comment type="caution">
    <text evidence="1">The sequence shown here is derived from an EMBL/GenBank/DDBJ whole genome shotgun (WGS) entry which is preliminary data.</text>
</comment>
<evidence type="ECO:0000313" key="1">
    <source>
        <dbReference type="EMBL" id="GAH16354.1"/>
    </source>
</evidence>
<dbReference type="AlphaFoldDB" id="X1EGT7"/>
<name>X1EGT7_9ZZZZ</name>
<sequence>MAKEPKTERGDYDYKKDQAMNKLAGVLEGILEDFFGEENARIREDVANYTIGYLGVSFGLHVER</sequence>
<accession>X1EGT7</accession>
<dbReference type="EMBL" id="BART01030323">
    <property type="protein sequence ID" value="GAH16354.1"/>
    <property type="molecule type" value="Genomic_DNA"/>
</dbReference>
<gene>
    <name evidence="1" type="ORF">S01H4_52983</name>
</gene>
<reference evidence="1" key="1">
    <citation type="journal article" date="2014" name="Front. Microbiol.">
        <title>High frequency of phylogenetically diverse reductive dehalogenase-homologous genes in deep subseafloor sedimentary metagenomes.</title>
        <authorList>
            <person name="Kawai M."/>
            <person name="Futagami T."/>
            <person name="Toyoda A."/>
            <person name="Takaki Y."/>
            <person name="Nishi S."/>
            <person name="Hori S."/>
            <person name="Arai W."/>
            <person name="Tsubouchi T."/>
            <person name="Morono Y."/>
            <person name="Uchiyama I."/>
            <person name="Ito T."/>
            <person name="Fujiyama A."/>
            <person name="Inagaki F."/>
            <person name="Takami H."/>
        </authorList>
    </citation>
    <scope>NUCLEOTIDE SEQUENCE</scope>
    <source>
        <strain evidence="1">Expedition CK06-06</strain>
    </source>
</reference>